<proteinExistence type="inferred from homology"/>
<keyword evidence="5" id="KW-0378">Hydrolase</keyword>
<feature type="chain" id="PRO_5011990928" evidence="7">
    <location>
        <begin position="23"/>
        <end position="496"/>
    </location>
</feature>
<evidence type="ECO:0000256" key="7">
    <source>
        <dbReference type="SAM" id="SignalP"/>
    </source>
</evidence>
<reference evidence="8" key="1">
    <citation type="journal article" date="2017" name="Parasit. Vectors">
        <title>Sialotranscriptomics of Rhipicephalus zambeziensis reveals intricate expression profiles of secretory proteins and suggests tight temporal transcriptional regulation during blood-feeding.</title>
        <authorList>
            <person name="de Castro M.H."/>
            <person name="de Klerk D."/>
            <person name="Pienaar R."/>
            <person name="Rees D.J.G."/>
            <person name="Mans B.J."/>
        </authorList>
    </citation>
    <scope>NUCLEOTIDE SEQUENCE</scope>
    <source>
        <tissue evidence="8">Salivary glands</tissue>
    </source>
</reference>
<dbReference type="GO" id="GO:0006508">
    <property type="term" value="P:proteolysis"/>
    <property type="evidence" value="ECO:0007669"/>
    <property type="project" value="UniProtKB-KW"/>
</dbReference>
<evidence type="ECO:0000256" key="2">
    <source>
        <dbReference type="ARBA" id="ARBA00022645"/>
    </source>
</evidence>
<keyword evidence="3 8" id="KW-0645">Protease</keyword>
<protein>
    <submittedName>
        <fullName evidence="8">Tick serine protease</fullName>
    </submittedName>
</protein>
<dbReference type="Gene3D" id="3.40.50.1820">
    <property type="entry name" value="alpha/beta hydrolase"/>
    <property type="match status" value="1"/>
</dbReference>
<sequence length="496" mass="56540">MNNMTLRIVILVLFVCFRAVNCDLETLDAQKTAPWYCADEREETDDVGDLVFTQRDFRSKDILADKRNKSRVCLPRPCESVKAYSGFVNVDRHGNSSFLFFLHLKSQEDDGNKPLLLWLQGGPGKSSLFGQFLENGPLGIAANGELFYRNHTILNYMNIIYLDQPTGSGYSFNNGKYYASTLENASLHIMWFMRRFTRLFPEYVGRDFYIAGESYGARFAIGVASKLLKGEKPMVPLKLKGVMLGVGFLFPLLNIIDSTDYLFSSGILNNVGKGLFTQRFTMIRQLVQEKNYSAAAGLLSHTVMNIGSKDRPTLFQSLTGFKHHGSIARAERNEEIAAYYNYANDSSFKRVIHVSSNRVLDGTRRRVVEALALGDFFQDHQNTVEYVFNRTHVLFYTGQFDAVFPEMNIEKSFRKLQWRGVEIFNKAKRVFWHRENDTSLELLGYERTAGALTYANVLFGGHYISLDRSYAVSELYRRFLTSRDQLASTTTEATAC</sequence>
<dbReference type="GO" id="GO:0004185">
    <property type="term" value="F:serine-type carboxypeptidase activity"/>
    <property type="evidence" value="ECO:0007669"/>
    <property type="project" value="InterPro"/>
</dbReference>
<evidence type="ECO:0000313" key="8">
    <source>
        <dbReference type="EMBL" id="MAA16314.1"/>
    </source>
</evidence>
<accession>A0A224YQR0</accession>
<dbReference type="InterPro" id="IPR001563">
    <property type="entry name" value="Peptidase_S10"/>
</dbReference>
<evidence type="ECO:0000256" key="5">
    <source>
        <dbReference type="ARBA" id="ARBA00022801"/>
    </source>
</evidence>
<evidence type="ECO:0000256" key="1">
    <source>
        <dbReference type="ARBA" id="ARBA00009431"/>
    </source>
</evidence>
<name>A0A224YQR0_9ACAR</name>
<keyword evidence="2" id="KW-0121">Carboxypeptidase</keyword>
<dbReference type="PANTHER" id="PTHR11802:SF472">
    <property type="entry name" value="SERINE CARBOXYPEPTIDASE CPVL-RELATED"/>
    <property type="match status" value="1"/>
</dbReference>
<dbReference type="SUPFAM" id="SSF53474">
    <property type="entry name" value="alpha/beta-Hydrolases"/>
    <property type="match status" value="1"/>
</dbReference>
<dbReference type="PRINTS" id="PR00724">
    <property type="entry name" value="CRBOXYPTASEC"/>
</dbReference>
<dbReference type="PANTHER" id="PTHR11802">
    <property type="entry name" value="SERINE PROTEASE FAMILY S10 SERINE CARBOXYPEPTIDASE"/>
    <property type="match status" value="1"/>
</dbReference>
<dbReference type="Pfam" id="PF00450">
    <property type="entry name" value="Peptidase_S10"/>
    <property type="match status" value="1"/>
</dbReference>
<evidence type="ECO:0000256" key="3">
    <source>
        <dbReference type="ARBA" id="ARBA00022670"/>
    </source>
</evidence>
<organism evidence="8">
    <name type="scientific">Rhipicephalus zambeziensis</name>
    <dbReference type="NCBI Taxonomy" id="60191"/>
    <lineage>
        <taxon>Eukaryota</taxon>
        <taxon>Metazoa</taxon>
        <taxon>Ecdysozoa</taxon>
        <taxon>Arthropoda</taxon>
        <taxon>Chelicerata</taxon>
        <taxon>Arachnida</taxon>
        <taxon>Acari</taxon>
        <taxon>Parasitiformes</taxon>
        <taxon>Ixodida</taxon>
        <taxon>Ixodoidea</taxon>
        <taxon>Ixodidae</taxon>
        <taxon>Rhipicephalinae</taxon>
        <taxon>Rhipicephalus</taxon>
        <taxon>Rhipicephalus</taxon>
    </lineage>
</organism>
<comment type="similarity">
    <text evidence="1">Belongs to the peptidase S10 family.</text>
</comment>
<keyword evidence="4 7" id="KW-0732">Signal</keyword>
<evidence type="ECO:0000256" key="4">
    <source>
        <dbReference type="ARBA" id="ARBA00022729"/>
    </source>
</evidence>
<feature type="signal peptide" evidence="7">
    <location>
        <begin position="1"/>
        <end position="22"/>
    </location>
</feature>
<dbReference type="EMBL" id="GFPF01005168">
    <property type="protein sequence ID" value="MAA16314.1"/>
    <property type="molecule type" value="Transcribed_RNA"/>
</dbReference>
<keyword evidence="6" id="KW-0325">Glycoprotein</keyword>
<dbReference type="InterPro" id="IPR029058">
    <property type="entry name" value="AB_hydrolase_fold"/>
</dbReference>
<evidence type="ECO:0000256" key="6">
    <source>
        <dbReference type="ARBA" id="ARBA00023180"/>
    </source>
</evidence>
<dbReference type="AlphaFoldDB" id="A0A224YQR0"/>